<reference evidence="1 2" key="1">
    <citation type="submission" date="2017-03" db="EMBL/GenBank/DDBJ databases">
        <title>Genomes of endolithic fungi from Antarctica.</title>
        <authorList>
            <person name="Coleine C."/>
            <person name="Masonjones S."/>
            <person name="Stajich J.E."/>
        </authorList>
    </citation>
    <scope>NUCLEOTIDE SEQUENCE [LARGE SCALE GENOMIC DNA]</scope>
    <source>
        <strain evidence="1 2">CCFEE 6315</strain>
    </source>
</reference>
<dbReference type="Proteomes" id="UP000308549">
    <property type="component" value="Unassembled WGS sequence"/>
</dbReference>
<sequence length="146" mass="16567">MLDEYALRADSITIIMSHPDAVDLAPVHIHATEGHSNVSRPPAPKRLNRLSELIDPMDLPAIGHVRSPSGDILGAEEYFARPSRPRSIRERQETIREKVAAASRLAFETTFAEETELVQQPKKNFGQKMRSFFRRYCCCCCRGKRT</sequence>
<dbReference type="AlphaFoldDB" id="A0A4V6WJU2"/>
<proteinExistence type="predicted"/>
<name>A0A4V6WJU2_9PEZI</name>
<gene>
    <name evidence="1" type="ORF">B0A50_03779</name>
</gene>
<dbReference type="EMBL" id="NAJL01000015">
    <property type="protein sequence ID" value="TKA29269.1"/>
    <property type="molecule type" value="Genomic_DNA"/>
</dbReference>
<evidence type="ECO:0000313" key="1">
    <source>
        <dbReference type="EMBL" id="TKA29269.1"/>
    </source>
</evidence>
<comment type="caution">
    <text evidence="1">The sequence shown here is derived from an EMBL/GenBank/DDBJ whole genome shotgun (WGS) entry which is preliminary data.</text>
</comment>
<evidence type="ECO:0000313" key="2">
    <source>
        <dbReference type="Proteomes" id="UP000308549"/>
    </source>
</evidence>
<accession>A0A4V6WJU2</accession>
<keyword evidence="2" id="KW-1185">Reference proteome</keyword>
<dbReference type="OrthoDB" id="5338666at2759"/>
<protein>
    <submittedName>
        <fullName evidence="1">Uncharacterized protein</fullName>
    </submittedName>
</protein>
<organism evidence="1 2">
    <name type="scientific">Salinomyces thailandicus</name>
    <dbReference type="NCBI Taxonomy" id="706561"/>
    <lineage>
        <taxon>Eukaryota</taxon>
        <taxon>Fungi</taxon>
        <taxon>Dikarya</taxon>
        <taxon>Ascomycota</taxon>
        <taxon>Pezizomycotina</taxon>
        <taxon>Dothideomycetes</taxon>
        <taxon>Dothideomycetidae</taxon>
        <taxon>Mycosphaerellales</taxon>
        <taxon>Teratosphaeriaceae</taxon>
        <taxon>Salinomyces</taxon>
    </lineage>
</organism>